<keyword evidence="1" id="KW-0812">Transmembrane</keyword>
<evidence type="ECO:0000313" key="3">
    <source>
        <dbReference type="Proteomes" id="UP000828390"/>
    </source>
</evidence>
<dbReference type="EMBL" id="JAIWYP010000011">
    <property type="protein sequence ID" value="KAH3740129.1"/>
    <property type="molecule type" value="Genomic_DNA"/>
</dbReference>
<feature type="transmembrane region" description="Helical" evidence="1">
    <location>
        <begin position="28"/>
        <end position="47"/>
    </location>
</feature>
<dbReference type="AlphaFoldDB" id="A0A9D4D8L0"/>
<protein>
    <submittedName>
        <fullName evidence="2">Uncharacterized protein</fullName>
    </submittedName>
</protein>
<name>A0A9D4D8L0_DREPO</name>
<comment type="caution">
    <text evidence="2">The sequence shown here is derived from an EMBL/GenBank/DDBJ whole genome shotgun (WGS) entry which is preliminary data.</text>
</comment>
<reference evidence="2" key="1">
    <citation type="journal article" date="2019" name="bioRxiv">
        <title>The Genome of the Zebra Mussel, Dreissena polymorpha: A Resource for Invasive Species Research.</title>
        <authorList>
            <person name="McCartney M.A."/>
            <person name="Auch B."/>
            <person name="Kono T."/>
            <person name="Mallez S."/>
            <person name="Zhang Y."/>
            <person name="Obille A."/>
            <person name="Becker A."/>
            <person name="Abrahante J.E."/>
            <person name="Garbe J."/>
            <person name="Badalamenti J.P."/>
            <person name="Herman A."/>
            <person name="Mangelson H."/>
            <person name="Liachko I."/>
            <person name="Sullivan S."/>
            <person name="Sone E.D."/>
            <person name="Koren S."/>
            <person name="Silverstein K.A.T."/>
            <person name="Beckman K.B."/>
            <person name="Gohl D.M."/>
        </authorList>
    </citation>
    <scope>NUCLEOTIDE SEQUENCE</scope>
    <source>
        <strain evidence="2">Duluth1</strain>
        <tissue evidence="2">Whole animal</tissue>
    </source>
</reference>
<gene>
    <name evidence="2" type="ORF">DPMN_046824</name>
</gene>
<reference evidence="2" key="2">
    <citation type="submission" date="2020-11" db="EMBL/GenBank/DDBJ databases">
        <authorList>
            <person name="McCartney M.A."/>
            <person name="Auch B."/>
            <person name="Kono T."/>
            <person name="Mallez S."/>
            <person name="Becker A."/>
            <person name="Gohl D.M."/>
            <person name="Silverstein K.A.T."/>
            <person name="Koren S."/>
            <person name="Bechman K.B."/>
            <person name="Herman A."/>
            <person name="Abrahante J.E."/>
            <person name="Garbe J."/>
        </authorList>
    </citation>
    <scope>NUCLEOTIDE SEQUENCE</scope>
    <source>
        <strain evidence="2">Duluth1</strain>
        <tissue evidence="2">Whole animal</tissue>
    </source>
</reference>
<keyword evidence="1" id="KW-1133">Transmembrane helix</keyword>
<keyword evidence="3" id="KW-1185">Reference proteome</keyword>
<proteinExistence type="predicted"/>
<accession>A0A9D4D8L0</accession>
<dbReference type="OrthoDB" id="6110084at2759"/>
<dbReference type="Proteomes" id="UP000828390">
    <property type="component" value="Unassembled WGS sequence"/>
</dbReference>
<sequence>MKEEDDGTESSDQQAHKLLMKRCSRNEFILRFLSMLCVALMFALFILQLDILWRARQSFVMEVLIPDSQDVMFSYPPFFYDIGHSEDIWTWDPRTHLLKVNTSFYVH</sequence>
<organism evidence="2 3">
    <name type="scientific">Dreissena polymorpha</name>
    <name type="common">Zebra mussel</name>
    <name type="synonym">Mytilus polymorpha</name>
    <dbReference type="NCBI Taxonomy" id="45954"/>
    <lineage>
        <taxon>Eukaryota</taxon>
        <taxon>Metazoa</taxon>
        <taxon>Spiralia</taxon>
        <taxon>Lophotrochozoa</taxon>
        <taxon>Mollusca</taxon>
        <taxon>Bivalvia</taxon>
        <taxon>Autobranchia</taxon>
        <taxon>Heteroconchia</taxon>
        <taxon>Euheterodonta</taxon>
        <taxon>Imparidentia</taxon>
        <taxon>Neoheterodontei</taxon>
        <taxon>Myida</taxon>
        <taxon>Dreissenoidea</taxon>
        <taxon>Dreissenidae</taxon>
        <taxon>Dreissena</taxon>
    </lineage>
</organism>
<evidence type="ECO:0000313" key="2">
    <source>
        <dbReference type="EMBL" id="KAH3740129.1"/>
    </source>
</evidence>
<evidence type="ECO:0000256" key="1">
    <source>
        <dbReference type="SAM" id="Phobius"/>
    </source>
</evidence>
<keyword evidence="1" id="KW-0472">Membrane</keyword>